<proteinExistence type="predicted"/>
<dbReference type="EMBL" id="JAVRRA010000463">
    <property type="protein sequence ID" value="KAK5287146.1"/>
    <property type="molecule type" value="Genomic_DNA"/>
</dbReference>
<gene>
    <name evidence="1" type="ORF">LTR16_003916</name>
</gene>
<comment type="caution">
    <text evidence="1">The sequence shown here is derived from an EMBL/GenBank/DDBJ whole genome shotgun (WGS) entry which is preliminary data.</text>
</comment>
<name>A0ABR0M6G8_9PEZI</name>
<feature type="non-terminal residue" evidence="1">
    <location>
        <position position="1"/>
    </location>
</feature>
<evidence type="ECO:0000313" key="1">
    <source>
        <dbReference type="EMBL" id="KAK5287146.1"/>
    </source>
</evidence>
<accession>A0ABR0M6G8</accession>
<keyword evidence="2" id="KW-1185">Reference proteome</keyword>
<evidence type="ECO:0008006" key="3">
    <source>
        <dbReference type="Google" id="ProtNLM"/>
    </source>
</evidence>
<evidence type="ECO:0000313" key="2">
    <source>
        <dbReference type="Proteomes" id="UP001357485"/>
    </source>
</evidence>
<organism evidence="1 2">
    <name type="scientific">Cryomyces antarcticus</name>
    <dbReference type="NCBI Taxonomy" id="329879"/>
    <lineage>
        <taxon>Eukaryota</taxon>
        <taxon>Fungi</taxon>
        <taxon>Dikarya</taxon>
        <taxon>Ascomycota</taxon>
        <taxon>Pezizomycotina</taxon>
        <taxon>Dothideomycetes</taxon>
        <taxon>Dothideomycetes incertae sedis</taxon>
        <taxon>Cryomyces</taxon>
    </lineage>
</organism>
<protein>
    <recommendedName>
        <fullName evidence="3">Transcription factor domain-containing protein</fullName>
    </recommendedName>
</protein>
<sequence>GEQGASGSSYIFDTKVFIKGILHKGMIAAVRLIQIMTEASVTDQEDPACTDYEEGGCPLLAFPKNFFCSTVFATCFLFYYLGLNQQASAEEKELARNSVSASYELFMHFPSSLQHTGAARLIEVLGRSIVPNQKRMESYVTSRLSASLMYDAIWIAGKLRGRHLDPEFSTTAPTIPEKEENLPTAGGPSLTFNEDMVGSLDLQHQPDTIPQYPDPSWSFPWGQWDDAVFDNLALGVGSGFDWNLYSTAASQQIPAMQSLPGDWQ</sequence>
<dbReference type="Proteomes" id="UP001357485">
    <property type="component" value="Unassembled WGS sequence"/>
</dbReference>
<reference evidence="1 2" key="1">
    <citation type="submission" date="2023-08" db="EMBL/GenBank/DDBJ databases">
        <title>Black Yeasts Isolated from many extreme environments.</title>
        <authorList>
            <person name="Coleine C."/>
            <person name="Stajich J.E."/>
            <person name="Selbmann L."/>
        </authorList>
    </citation>
    <scope>NUCLEOTIDE SEQUENCE [LARGE SCALE GENOMIC DNA]</scope>
    <source>
        <strain evidence="1 2">CCFEE 536</strain>
    </source>
</reference>